<dbReference type="Proteomes" id="UP000008366">
    <property type="component" value="Unassembled WGS sequence"/>
</dbReference>
<dbReference type="STRING" id="1184609.KILIM_105_00060"/>
<name>K6WFS8_9MICO</name>
<gene>
    <name evidence="1" type="ORF">KILIM_105_00060</name>
</gene>
<reference evidence="1 2" key="1">
    <citation type="submission" date="2012-08" db="EMBL/GenBank/DDBJ databases">
        <title>Whole genome shotgun sequence of Kineosphaera limosa NBRC 100340.</title>
        <authorList>
            <person name="Yoshida I."/>
            <person name="Isaki S."/>
            <person name="Hosoyama A."/>
            <person name="Tsuchikane K."/>
            <person name="Katsumata H."/>
            <person name="Ando Y."/>
            <person name="Ohji S."/>
            <person name="Hamada M."/>
            <person name="Tamura T."/>
            <person name="Yamazoe A."/>
            <person name="Yamazaki S."/>
            <person name="Fujita N."/>
        </authorList>
    </citation>
    <scope>NUCLEOTIDE SEQUENCE [LARGE SCALE GENOMIC DNA]</scope>
    <source>
        <strain evidence="1 2">NBRC 100340</strain>
    </source>
</reference>
<evidence type="ECO:0000313" key="1">
    <source>
        <dbReference type="EMBL" id="GAB98150.1"/>
    </source>
</evidence>
<accession>K6WFS8</accession>
<dbReference type="OrthoDB" id="3789971at2"/>
<dbReference type="PANTHER" id="PTHR39180:SF2">
    <property type="entry name" value="DUF1641 DOMAIN-CONTAINING PROTEIN"/>
    <property type="match status" value="1"/>
</dbReference>
<keyword evidence="2" id="KW-1185">Reference proteome</keyword>
<dbReference type="PANTHER" id="PTHR39180">
    <property type="match status" value="1"/>
</dbReference>
<evidence type="ECO:0000313" key="2">
    <source>
        <dbReference type="Proteomes" id="UP000008366"/>
    </source>
</evidence>
<dbReference type="AlphaFoldDB" id="K6WFS8"/>
<evidence type="ECO:0008006" key="3">
    <source>
        <dbReference type="Google" id="ProtNLM"/>
    </source>
</evidence>
<dbReference type="Pfam" id="PF07849">
    <property type="entry name" value="DUF1641"/>
    <property type="match status" value="1"/>
</dbReference>
<organism evidence="1 2">
    <name type="scientific">Kineosphaera limosa NBRC 100340</name>
    <dbReference type="NCBI Taxonomy" id="1184609"/>
    <lineage>
        <taxon>Bacteria</taxon>
        <taxon>Bacillati</taxon>
        <taxon>Actinomycetota</taxon>
        <taxon>Actinomycetes</taxon>
        <taxon>Micrococcales</taxon>
        <taxon>Dermatophilaceae</taxon>
        <taxon>Kineosphaera</taxon>
    </lineage>
</organism>
<dbReference type="RefSeq" id="WP_006594682.1">
    <property type="nucleotide sequence ID" value="NZ_BAHD01000105.1"/>
</dbReference>
<sequence length="205" mass="21723">MSVTPIRELKTSTSAVPEKLAHRLEDPEIVDALDTLLAHADLLALLVEGINGLAERGDTITETLAEGLTELRTTVESTPGADDLDIRELTESAVLLAGAAPKAVPGMLAFVDSGIIDRLIDSEILSPAAVDEVSRLSRGVVRGSADYRADPHRIDGPRAMFKAMRDPDVTRALSYLLTVAKAIGRELNAPATPPTSRNAASPGLR</sequence>
<dbReference type="InterPro" id="IPR012440">
    <property type="entry name" value="DUF1641"/>
</dbReference>
<proteinExistence type="predicted"/>
<protein>
    <recommendedName>
        <fullName evidence="3">DUF1641 domain-containing protein</fullName>
    </recommendedName>
</protein>
<comment type="caution">
    <text evidence="1">The sequence shown here is derived from an EMBL/GenBank/DDBJ whole genome shotgun (WGS) entry which is preliminary data.</text>
</comment>
<dbReference type="EMBL" id="BAHD01000105">
    <property type="protein sequence ID" value="GAB98150.1"/>
    <property type="molecule type" value="Genomic_DNA"/>
</dbReference>
<dbReference type="eggNOG" id="COG2427">
    <property type="taxonomic scope" value="Bacteria"/>
</dbReference>